<dbReference type="Proteomes" id="UP000027432">
    <property type="component" value="Unassembled WGS sequence"/>
</dbReference>
<evidence type="ECO:0000256" key="4">
    <source>
        <dbReference type="ARBA" id="ARBA00023136"/>
    </source>
</evidence>
<comment type="caution">
    <text evidence="6">The sequence shown here is derived from an EMBL/GenBank/DDBJ whole genome shotgun (WGS) entry which is preliminary data.</text>
</comment>
<keyword evidence="7" id="KW-1185">Reference proteome</keyword>
<comment type="subcellular location">
    <subcellularLocation>
        <location evidence="1">Membrane</location>
        <topology evidence="1">Multi-pass membrane protein</topology>
    </subcellularLocation>
</comment>
<dbReference type="STRING" id="1353537.TP2_09570"/>
<accession>A0A074JQT1</accession>
<organism evidence="6 7">
    <name type="scientific">Thioclava pacifica DSM 10166</name>
    <dbReference type="NCBI Taxonomy" id="1353537"/>
    <lineage>
        <taxon>Bacteria</taxon>
        <taxon>Pseudomonadati</taxon>
        <taxon>Pseudomonadota</taxon>
        <taxon>Alphaproteobacteria</taxon>
        <taxon>Rhodobacterales</taxon>
        <taxon>Paracoccaceae</taxon>
        <taxon>Thioclava</taxon>
    </lineage>
</organism>
<feature type="transmembrane region" description="Helical" evidence="5">
    <location>
        <begin position="12"/>
        <end position="35"/>
    </location>
</feature>
<keyword evidence="2 5" id="KW-0812">Transmembrane</keyword>
<gene>
    <name evidence="6" type="ORF">TP2_09570</name>
</gene>
<feature type="transmembrane region" description="Helical" evidence="5">
    <location>
        <begin position="47"/>
        <end position="68"/>
    </location>
</feature>
<evidence type="ECO:0000313" key="7">
    <source>
        <dbReference type="Proteomes" id="UP000027432"/>
    </source>
</evidence>
<dbReference type="RefSeq" id="WP_051692577.1">
    <property type="nucleotide sequence ID" value="NZ_AUND01000034.1"/>
</dbReference>
<evidence type="ECO:0000256" key="1">
    <source>
        <dbReference type="ARBA" id="ARBA00004141"/>
    </source>
</evidence>
<dbReference type="EMBL" id="AUND01000034">
    <property type="protein sequence ID" value="KEO51717.1"/>
    <property type="molecule type" value="Genomic_DNA"/>
</dbReference>
<evidence type="ECO:0000256" key="3">
    <source>
        <dbReference type="ARBA" id="ARBA00022989"/>
    </source>
</evidence>
<protein>
    <recommendedName>
        <fullName evidence="8">DoxX family protein</fullName>
    </recommendedName>
</protein>
<evidence type="ECO:0000256" key="5">
    <source>
        <dbReference type="SAM" id="Phobius"/>
    </source>
</evidence>
<dbReference type="AlphaFoldDB" id="A0A074JQT1"/>
<proteinExistence type="predicted"/>
<dbReference type="InterPro" id="IPR032808">
    <property type="entry name" value="DoxX"/>
</dbReference>
<evidence type="ECO:0008006" key="8">
    <source>
        <dbReference type="Google" id="ProtNLM"/>
    </source>
</evidence>
<keyword evidence="4 5" id="KW-0472">Membrane</keyword>
<dbReference type="eggNOG" id="COG2259">
    <property type="taxonomic scope" value="Bacteria"/>
</dbReference>
<dbReference type="OrthoDB" id="9810206at2"/>
<evidence type="ECO:0000256" key="2">
    <source>
        <dbReference type="ARBA" id="ARBA00022692"/>
    </source>
</evidence>
<dbReference type="GO" id="GO:0016020">
    <property type="term" value="C:membrane"/>
    <property type="evidence" value="ECO:0007669"/>
    <property type="project" value="UniProtKB-SubCell"/>
</dbReference>
<name>A0A074JQT1_9RHOB</name>
<dbReference type="Pfam" id="PF07681">
    <property type="entry name" value="DoxX"/>
    <property type="match status" value="1"/>
</dbReference>
<reference evidence="6 7" key="1">
    <citation type="submission" date="2013-07" db="EMBL/GenBank/DDBJ databases">
        <title>Thioclava pacifica DSM 10166 Genome Sequencing.</title>
        <authorList>
            <person name="Lai Q."/>
            <person name="Shao Z."/>
        </authorList>
    </citation>
    <scope>NUCLEOTIDE SEQUENCE [LARGE SCALE GENOMIC DNA]</scope>
    <source>
        <strain evidence="6 7">DSM 10166</strain>
    </source>
</reference>
<sequence length="134" mass="14531">MERFLLRLDPFLSLLARTLMATLFVMAGMDVAMDFAKFSARLEADGLSGYLTGPVFWFLIGTGLLLIIGAWTRLVALAMAAFTLASGIIDYGEFARATDMVMLLKNIALTGGYLYVALHGPGRWSVDALFGRAG</sequence>
<keyword evidence="3 5" id="KW-1133">Transmembrane helix</keyword>
<evidence type="ECO:0000313" key="6">
    <source>
        <dbReference type="EMBL" id="KEO51717.1"/>
    </source>
</evidence>